<name>A0ABQ4TQK4_9HYPH</name>
<protein>
    <recommendedName>
        <fullName evidence="5">Flagellar biosynthesis protein FliO</fullName>
    </recommendedName>
</protein>
<keyword evidence="2" id="KW-0812">Transmembrane</keyword>
<sequence length="398" mass="42109">MPEFFSSDGPYYLQFLVIFLVILVLLMGVVLLFRRVAGRGLSLSARATNRARQPRLGIVDIYELDRQRQLILLRRDNVEHLLLVGGPNDVVVERNVIRGAGSRLPGENLMRPDPASGTSEEEDAETERPALGASSFEMPLVVPPPTSSRNGHDGPAAGRPQPLDPALFSPEAAPEDRTVAASLKSRIGISQVGRILRRTPPPLVEPRPDAAFEHGRPVPPPADAAAEPQSIVPPSLMSSGQPRPIDPAALSDMTRQLETALRRQSTAVTPPPGQAAPPPQTPAPQPAATPPVFVEPVIATASPRPTPSFLIGRANAVPPPAAPEPVAPEPAAPEPAPRPDPIAAAMAEPPAPPAVPEPPPAPAPEAKPAQPPGGTPFTVEEIETEFARLLGRPLDRKT</sequence>
<dbReference type="InterPro" id="IPR052205">
    <property type="entry name" value="FliO/MopB"/>
</dbReference>
<evidence type="ECO:0000313" key="4">
    <source>
        <dbReference type="Proteomes" id="UP001055101"/>
    </source>
</evidence>
<dbReference type="Proteomes" id="UP001055101">
    <property type="component" value="Unassembled WGS sequence"/>
</dbReference>
<evidence type="ECO:0000256" key="2">
    <source>
        <dbReference type="SAM" id="Phobius"/>
    </source>
</evidence>
<keyword evidence="2" id="KW-1133">Transmembrane helix</keyword>
<reference evidence="3" key="1">
    <citation type="journal article" date="2021" name="Front. Microbiol.">
        <title>Comprehensive Comparative Genomics and Phenotyping of Methylobacterium Species.</title>
        <authorList>
            <person name="Alessa O."/>
            <person name="Ogura Y."/>
            <person name="Fujitani Y."/>
            <person name="Takami H."/>
            <person name="Hayashi T."/>
            <person name="Sahin N."/>
            <person name="Tani A."/>
        </authorList>
    </citation>
    <scope>NUCLEOTIDE SEQUENCE</scope>
    <source>
        <strain evidence="3">DSM 23674</strain>
    </source>
</reference>
<keyword evidence="2" id="KW-0472">Membrane</keyword>
<keyword evidence="4" id="KW-1185">Reference proteome</keyword>
<dbReference type="PANTHER" id="PTHR38766">
    <property type="entry name" value="FLAGELLAR PROTEIN FLIO"/>
    <property type="match status" value="1"/>
</dbReference>
<feature type="compositionally biased region" description="Basic and acidic residues" evidence="1">
    <location>
        <begin position="206"/>
        <end position="216"/>
    </location>
</feature>
<feature type="compositionally biased region" description="Polar residues" evidence="1">
    <location>
        <begin position="253"/>
        <end position="268"/>
    </location>
</feature>
<feature type="compositionally biased region" description="Pro residues" evidence="1">
    <location>
        <begin position="269"/>
        <end position="289"/>
    </location>
</feature>
<reference evidence="3" key="2">
    <citation type="submission" date="2021-08" db="EMBL/GenBank/DDBJ databases">
        <authorList>
            <person name="Tani A."/>
            <person name="Ola A."/>
            <person name="Ogura Y."/>
            <person name="Katsura K."/>
            <person name="Hayashi T."/>
        </authorList>
    </citation>
    <scope>NUCLEOTIDE SEQUENCE</scope>
    <source>
        <strain evidence="3">DSM 23674</strain>
    </source>
</reference>
<proteinExistence type="predicted"/>
<dbReference type="EMBL" id="BPRA01000011">
    <property type="protein sequence ID" value="GJE56123.1"/>
    <property type="molecule type" value="Genomic_DNA"/>
</dbReference>
<dbReference type="RefSeq" id="WP_238232170.1">
    <property type="nucleotide sequence ID" value="NZ_BPRA01000011.1"/>
</dbReference>
<feature type="region of interest" description="Disordered" evidence="1">
    <location>
        <begin position="199"/>
        <end position="398"/>
    </location>
</feature>
<feature type="transmembrane region" description="Helical" evidence="2">
    <location>
        <begin position="12"/>
        <end position="33"/>
    </location>
</feature>
<evidence type="ECO:0000313" key="3">
    <source>
        <dbReference type="EMBL" id="GJE56123.1"/>
    </source>
</evidence>
<dbReference type="PANTHER" id="PTHR38766:SF1">
    <property type="entry name" value="FLAGELLAR PROTEIN FLIO"/>
    <property type="match status" value="1"/>
</dbReference>
<gene>
    <name evidence="3" type="ORF">EKPJFOCH_2621</name>
</gene>
<evidence type="ECO:0008006" key="5">
    <source>
        <dbReference type="Google" id="ProtNLM"/>
    </source>
</evidence>
<feature type="region of interest" description="Disordered" evidence="1">
    <location>
        <begin position="103"/>
        <end position="179"/>
    </location>
</feature>
<organism evidence="3 4">
    <name type="scientific">Methylobacterium thuringiense</name>
    <dbReference type="NCBI Taxonomy" id="1003091"/>
    <lineage>
        <taxon>Bacteria</taxon>
        <taxon>Pseudomonadati</taxon>
        <taxon>Pseudomonadota</taxon>
        <taxon>Alphaproteobacteria</taxon>
        <taxon>Hyphomicrobiales</taxon>
        <taxon>Methylobacteriaceae</taxon>
        <taxon>Methylobacterium</taxon>
    </lineage>
</organism>
<accession>A0ABQ4TQK4</accession>
<feature type="compositionally biased region" description="Pro residues" evidence="1">
    <location>
        <begin position="317"/>
        <end position="340"/>
    </location>
</feature>
<evidence type="ECO:0000256" key="1">
    <source>
        <dbReference type="SAM" id="MobiDB-lite"/>
    </source>
</evidence>
<comment type="caution">
    <text evidence="3">The sequence shown here is derived from an EMBL/GenBank/DDBJ whole genome shotgun (WGS) entry which is preliminary data.</text>
</comment>
<feature type="compositionally biased region" description="Pro residues" evidence="1">
    <location>
        <begin position="349"/>
        <end position="374"/>
    </location>
</feature>